<feature type="transmembrane region" description="Helical" evidence="2">
    <location>
        <begin position="6"/>
        <end position="24"/>
    </location>
</feature>
<dbReference type="Pfam" id="PF10066">
    <property type="entry name" value="DUF2304"/>
    <property type="match status" value="1"/>
</dbReference>
<sequence length="131" mass="15060">MTIRLQILIILGVIVGLIIFTNLVRKEKLELKYVLTWYGVLIGILMIGIFPKSIDVVSHLLGVATPINALFFFGFLFVTCVLFFLTVVVSRSSIRIKELTQVIAIYQHENEKMKRKLLTHKEKEEKQKVTV</sequence>
<dbReference type="Proteomes" id="UP000035904">
    <property type="component" value="Unassembled WGS sequence"/>
</dbReference>
<protein>
    <submittedName>
        <fullName evidence="3">Membrane protein</fullName>
    </submittedName>
</protein>
<comment type="caution">
    <text evidence="3">The sequence shown here is derived from an EMBL/GenBank/DDBJ whole genome shotgun (WGS) entry which is preliminary data.</text>
</comment>
<dbReference type="PATRIC" id="fig|1392.242.peg.4346"/>
<name>A0A0J1HKX4_BACAN</name>
<gene>
    <name evidence="3" type="ORF">ABW01_27580</name>
</gene>
<dbReference type="EMBL" id="LDPG01000032">
    <property type="protein sequence ID" value="KLV14386.1"/>
    <property type="molecule type" value="Genomic_DNA"/>
</dbReference>
<organism evidence="3 4">
    <name type="scientific">Bacillus anthracis</name>
    <name type="common">anthrax bacterium</name>
    <dbReference type="NCBI Taxonomy" id="1392"/>
    <lineage>
        <taxon>Bacteria</taxon>
        <taxon>Bacillati</taxon>
        <taxon>Bacillota</taxon>
        <taxon>Bacilli</taxon>
        <taxon>Bacillales</taxon>
        <taxon>Bacillaceae</taxon>
        <taxon>Bacillus</taxon>
        <taxon>Bacillus cereus group</taxon>
    </lineage>
</organism>
<proteinExistence type="predicted"/>
<feature type="transmembrane region" description="Helical" evidence="2">
    <location>
        <begin position="31"/>
        <end position="50"/>
    </location>
</feature>
<dbReference type="AlphaFoldDB" id="A0A0J1HKX4"/>
<dbReference type="InterPro" id="IPR019277">
    <property type="entry name" value="DUF2304"/>
</dbReference>
<keyword evidence="2" id="KW-0472">Membrane</keyword>
<keyword evidence="2" id="KW-0812">Transmembrane</keyword>
<accession>A0A0J1HKX4</accession>
<feature type="transmembrane region" description="Helical" evidence="2">
    <location>
        <begin position="70"/>
        <end position="89"/>
    </location>
</feature>
<keyword evidence="2" id="KW-1133">Transmembrane helix</keyword>
<evidence type="ECO:0000256" key="2">
    <source>
        <dbReference type="SAM" id="Phobius"/>
    </source>
</evidence>
<dbReference type="RefSeq" id="WP_047957122.1">
    <property type="nucleotide sequence ID" value="NZ_CP168764.1"/>
</dbReference>
<reference evidence="3 4" key="1">
    <citation type="submission" date="2015-05" db="EMBL/GenBank/DDBJ databases">
        <title>Whole genome sequence and identification of bacterial endophytes from Costus igneus.</title>
        <authorList>
            <person name="Lee Y.P."/>
            <person name="Gan H.M."/>
            <person name="Eng W."/>
            <person name="Wheatley M.S."/>
            <person name="Caraballo A."/>
            <person name="Polter S."/>
            <person name="Savka M.A."/>
            <person name="Hudson A.O."/>
        </authorList>
    </citation>
    <scope>NUCLEOTIDE SEQUENCE [LARGE SCALE GENOMIC DNA]</scope>
    <source>
        <strain evidence="3 4">RIT375</strain>
    </source>
</reference>
<evidence type="ECO:0000256" key="1">
    <source>
        <dbReference type="SAM" id="Coils"/>
    </source>
</evidence>
<feature type="coiled-coil region" evidence="1">
    <location>
        <begin position="96"/>
        <end position="123"/>
    </location>
</feature>
<keyword evidence="1" id="KW-0175">Coiled coil</keyword>
<evidence type="ECO:0000313" key="4">
    <source>
        <dbReference type="Proteomes" id="UP000035904"/>
    </source>
</evidence>
<evidence type="ECO:0000313" key="3">
    <source>
        <dbReference type="EMBL" id="KLV14386.1"/>
    </source>
</evidence>